<keyword evidence="3" id="KW-1185">Reference proteome</keyword>
<reference evidence="2 3" key="1">
    <citation type="submission" date="2018-07" db="EMBL/GenBank/DDBJ databases">
        <title>Freshwater and sediment microbial communities from various areas in North America, analyzing microbe dynamics in response to fracking.</title>
        <authorList>
            <person name="Lamendella R."/>
        </authorList>
    </citation>
    <scope>NUCLEOTIDE SEQUENCE [LARGE SCALE GENOMIC DNA]</scope>
    <source>
        <strain evidence="2 3">160A</strain>
    </source>
</reference>
<proteinExistence type="predicted"/>
<dbReference type="Proteomes" id="UP000252733">
    <property type="component" value="Unassembled WGS sequence"/>
</dbReference>
<dbReference type="Gene3D" id="3.30.70.1070">
    <property type="entry name" value="Sporulation related repeat"/>
    <property type="match status" value="1"/>
</dbReference>
<dbReference type="InterPro" id="IPR036680">
    <property type="entry name" value="SPOR-like_sf"/>
</dbReference>
<dbReference type="AlphaFoldDB" id="A0A368UP56"/>
<dbReference type="InterPro" id="IPR007730">
    <property type="entry name" value="SPOR-like_dom"/>
</dbReference>
<evidence type="ECO:0000259" key="1">
    <source>
        <dbReference type="Pfam" id="PF05036"/>
    </source>
</evidence>
<evidence type="ECO:0000313" key="2">
    <source>
        <dbReference type="EMBL" id="RCW30598.1"/>
    </source>
</evidence>
<comment type="caution">
    <text evidence="2">The sequence shown here is derived from an EMBL/GenBank/DDBJ whole genome shotgun (WGS) entry which is preliminary data.</text>
</comment>
<evidence type="ECO:0000313" key="3">
    <source>
        <dbReference type="Proteomes" id="UP000252733"/>
    </source>
</evidence>
<accession>A0A368UP56</accession>
<dbReference type="EMBL" id="QPIZ01000021">
    <property type="protein sequence ID" value="RCW30598.1"/>
    <property type="molecule type" value="Genomic_DNA"/>
</dbReference>
<name>A0A368UP56_9BACT</name>
<protein>
    <submittedName>
        <fullName evidence="2">Sporulation related protein</fullName>
    </submittedName>
</protein>
<dbReference type="GO" id="GO:0042834">
    <property type="term" value="F:peptidoglycan binding"/>
    <property type="evidence" value="ECO:0007669"/>
    <property type="project" value="InterPro"/>
</dbReference>
<organism evidence="2 3">
    <name type="scientific">Marinilabilia salmonicolor</name>
    <dbReference type="NCBI Taxonomy" id="989"/>
    <lineage>
        <taxon>Bacteria</taxon>
        <taxon>Pseudomonadati</taxon>
        <taxon>Bacteroidota</taxon>
        <taxon>Bacteroidia</taxon>
        <taxon>Marinilabiliales</taxon>
        <taxon>Marinilabiliaceae</taxon>
        <taxon>Marinilabilia</taxon>
    </lineage>
</organism>
<dbReference type="SUPFAM" id="SSF110997">
    <property type="entry name" value="Sporulation related repeat"/>
    <property type="match status" value="1"/>
</dbReference>
<feature type="domain" description="SPOR" evidence="1">
    <location>
        <begin position="80"/>
        <end position="154"/>
    </location>
</feature>
<dbReference type="Pfam" id="PF05036">
    <property type="entry name" value="SPOR"/>
    <property type="match status" value="1"/>
</dbReference>
<sequence>MPAKEEQIKMRIVAGFIFFLIAVGANAQLPGETAAYNTDVFSELEQVSSNQGIITIEQSARMRALVNTHINMNKRAGGVEGFRVQLYSGVGSKARQEALEAKEKVLTDFPEENVFIEYSAPFWRVRMGNFRHKHEALPLLNKLKELFPACYVVKVSDVPLRSLK</sequence>
<gene>
    <name evidence="2" type="ORF">DFO77_12134</name>
</gene>